<accession>A0A4P9WMN9</accession>
<sequence length="192" mass="21146">MAFIDKPFAPLQKKIEEFRIAFMQSRLEIPTEEPPVLLRLFAKRETLAMLYHNIKTGCTIFPQLRPGPDVQQKEIMASFWTLFSEATKSAADGSDVAAIQRSEGVHKLYILLATESVSSESIPSIAMDILRNARALSAHGLAEVLDGADDHTRDVFETGTRRADTGGLDLGLAEWRAQMPSGAGTVRSKRSS</sequence>
<name>A0A4P9WMN9_9FUNG</name>
<dbReference type="EMBL" id="KZ994810">
    <property type="protein sequence ID" value="RKO92006.1"/>
    <property type="molecule type" value="Genomic_DNA"/>
</dbReference>
<evidence type="ECO:0000313" key="2">
    <source>
        <dbReference type="Proteomes" id="UP000269721"/>
    </source>
</evidence>
<dbReference type="Proteomes" id="UP000269721">
    <property type="component" value="Unassembled WGS sequence"/>
</dbReference>
<evidence type="ECO:0000313" key="1">
    <source>
        <dbReference type="EMBL" id="RKO92006.1"/>
    </source>
</evidence>
<proteinExistence type="predicted"/>
<keyword evidence="2" id="KW-1185">Reference proteome</keyword>
<gene>
    <name evidence="1" type="ORF">BDK51DRAFT_26666</name>
</gene>
<dbReference type="OrthoDB" id="2121345at2759"/>
<protein>
    <submittedName>
        <fullName evidence="1">Uncharacterized protein</fullName>
    </submittedName>
</protein>
<reference evidence="2" key="1">
    <citation type="journal article" date="2018" name="Nat. Microbiol.">
        <title>Leveraging single-cell genomics to expand the fungal tree of life.</title>
        <authorList>
            <person name="Ahrendt S.R."/>
            <person name="Quandt C.A."/>
            <person name="Ciobanu D."/>
            <person name="Clum A."/>
            <person name="Salamov A."/>
            <person name="Andreopoulos B."/>
            <person name="Cheng J.F."/>
            <person name="Woyke T."/>
            <person name="Pelin A."/>
            <person name="Henrissat B."/>
            <person name="Reynolds N.K."/>
            <person name="Benny G.L."/>
            <person name="Smith M.E."/>
            <person name="James T.Y."/>
            <person name="Grigoriev I.V."/>
        </authorList>
    </citation>
    <scope>NUCLEOTIDE SEQUENCE [LARGE SCALE GENOMIC DNA]</scope>
</reference>
<dbReference type="AlphaFoldDB" id="A0A4P9WMN9"/>
<organism evidence="1 2">
    <name type="scientific">Blyttiomyces helicus</name>
    <dbReference type="NCBI Taxonomy" id="388810"/>
    <lineage>
        <taxon>Eukaryota</taxon>
        <taxon>Fungi</taxon>
        <taxon>Fungi incertae sedis</taxon>
        <taxon>Chytridiomycota</taxon>
        <taxon>Chytridiomycota incertae sedis</taxon>
        <taxon>Chytridiomycetes</taxon>
        <taxon>Chytridiomycetes incertae sedis</taxon>
        <taxon>Blyttiomyces</taxon>
    </lineage>
</organism>